<dbReference type="GO" id="GO:0006412">
    <property type="term" value="P:translation"/>
    <property type="evidence" value="ECO:0007669"/>
    <property type="project" value="InterPro"/>
</dbReference>
<evidence type="ECO:0000256" key="3">
    <source>
        <dbReference type="ARBA" id="ARBA00023128"/>
    </source>
</evidence>
<evidence type="ECO:0000313" key="6">
    <source>
        <dbReference type="WBParaSite" id="TMUE_1000004923.1"/>
    </source>
</evidence>
<dbReference type="AlphaFoldDB" id="A0A5S6QCH8"/>
<dbReference type="WBParaSite" id="TMUE_1000004923.1">
    <property type="protein sequence ID" value="TMUE_1000004923.1"/>
    <property type="gene ID" value="WBGene00288112"/>
</dbReference>
<keyword evidence="2" id="KW-0689">Ribosomal protein</keyword>
<proteinExistence type="predicted"/>
<protein>
    <submittedName>
        <fullName evidence="6">Uncharacterized protein</fullName>
    </submittedName>
</protein>
<evidence type="ECO:0000313" key="5">
    <source>
        <dbReference type="Proteomes" id="UP000046395"/>
    </source>
</evidence>
<name>A0A5S6QCH8_TRIMR</name>
<dbReference type="InterPro" id="IPR010793">
    <property type="entry name" value="Ribosomal_mL37/mL65"/>
</dbReference>
<dbReference type="GO" id="GO:0005762">
    <property type="term" value="C:mitochondrial large ribosomal subunit"/>
    <property type="evidence" value="ECO:0007669"/>
    <property type="project" value="TreeGrafter"/>
</dbReference>
<dbReference type="Proteomes" id="UP000046395">
    <property type="component" value="Unassembled WGS sequence"/>
</dbReference>
<comment type="subcellular location">
    <subcellularLocation>
        <location evidence="1">Mitochondrion</location>
    </subcellularLocation>
</comment>
<dbReference type="Pfam" id="PF07147">
    <property type="entry name" value="PDCD9"/>
    <property type="match status" value="1"/>
</dbReference>
<reference evidence="6" key="1">
    <citation type="submission" date="2019-12" db="UniProtKB">
        <authorList>
            <consortium name="WormBaseParasite"/>
        </authorList>
    </citation>
    <scope>IDENTIFICATION</scope>
</reference>
<dbReference type="GO" id="GO:0003735">
    <property type="term" value="F:structural constituent of ribosome"/>
    <property type="evidence" value="ECO:0007669"/>
    <property type="project" value="InterPro"/>
</dbReference>
<keyword evidence="5" id="KW-1185">Reference proteome</keyword>
<dbReference type="STRING" id="70415.A0A5S6QCH8"/>
<keyword evidence="4" id="KW-0687">Ribonucleoprotein</keyword>
<organism evidence="5 6">
    <name type="scientific">Trichuris muris</name>
    <name type="common">Mouse whipworm</name>
    <dbReference type="NCBI Taxonomy" id="70415"/>
    <lineage>
        <taxon>Eukaryota</taxon>
        <taxon>Metazoa</taxon>
        <taxon>Ecdysozoa</taxon>
        <taxon>Nematoda</taxon>
        <taxon>Enoplea</taxon>
        <taxon>Dorylaimia</taxon>
        <taxon>Trichinellida</taxon>
        <taxon>Trichuridae</taxon>
        <taxon>Trichuris</taxon>
    </lineage>
</organism>
<dbReference type="InterPro" id="IPR039982">
    <property type="entry name" value="Ribosomal_mL65"/>
</dbReference>
<evidence type="ECO:0000256" key="1">
    <source>
        <dbReference type="ARBA" id="ARBA00004173"/>
    </source>
</evidence>
<accession>A0A5S6QCH8</accession>
<sequence length="471" mass="54166">MRCFIWRRCQIVRKPRELFAARFFSSFDNVVGNHYSEEPMYPPIKRTSPKEEERMKYAEMVKALPTAPEKIHMVNPDERPWSTPERTWHRPWMRPLIEPRRSYRISCPPDGYNLLPFYKYVTNTHVVSGLPPLYDRVDVGAETANFKAYFVEMLSQELSLATGSEHLDGESACNHFLGHLVNGAVAYFSTTHHHLCTAQVDQVAPCEAFWVRGGFESLYPIGEEPTVRLPGDAYPGWGELAFSYSENVCSQIRTAYPLRPFITKEEAIGYPLVNSEVIYTPDLIGLQIRDGPLRMAPGFEYGDPQEFGLVTTRSFGSLYSNLARWEAEPEEEHECILSAGIGTCFSWLIGQAHFLGFTQYNDLTYPLCGQAILTDLKKWYFFVYQLNTIGLLDAGRPEVANVCWFKGPLKLFDAFSPKGEFENLNDEIISSCLRFFLADVERKPNFKLRPFLKERASSYGLFREWTDYKED</sequence>
<dbReference type="PANTHER" id="PTHR13014">
    <property type="entry name" value="MITOCHONDRIAL 28S RIBOSOMAL PROTEIN S30/P52 PRO-APOTOTIC PROTEIN"/>
    <property type="match status" value="1"/>
</dbReference>
<evidence type="ECO:0000256" key="2">
    <source>
        <dbReference type="ARBA" id="ARBA00022980"/>
    </source>
</evidence>
<keyword evidence="3" id="KW-0496">Mitochondrion</keyword>
<dbReference type="PANTHER" id="PTHR13014:SF3">
    <property type="entry name" value="LARGE RIBOSOMAL SUBUNIT PROTEIN ML65"/>
    <property type="match status" value="1"/>
</dbReference>
<evidence type="ECO:0000256" key="4">
    <source>
        <dbReference type="ARBA" id="ARBA00023274"/>
    </source>
</evidence>